<name>A0A380W3G7_AFIFE</name>
<dbReference type="InterPro" id="IPR004026">
    <property type="entry name" value="Ada_DNA_repair_Zn-bd"/>
</dbReference>
<dbReference type="InterPro" id="IPR035451">
    <property type="entry name" value="Ada-like_dom_sf"/>
</dbReference>
<evidence type="ECO:0000313" key="3">
    <source>
        <dbReference type="EMBL" id="SUU83396.1"/>
    </source>
</evidence>
<dbReference type="OrthoDB" id="894286at2"/>
<organism evidence="3 4">
    <name type="scientific">Afipia felis</name>
    <name type="common">Cat scratch disease bacillus</name>
    <dbReference type="NCBI Taxonomy" id="1035"/>
    <lineage>
        <taxon>Bacteria</taxon>
        <taxon>Pseudomonadati</taxon>
        <taxon>Pseudomonadota</taxon>
        <taxon>Alphaproteobacteria</taxon>
        <taxon>Hyphomicrobiales</taxon>
        <taxon>Nitrobacteraceae</taxon>
        <taxon>Afipia</taxon>
    </lineage>
</organism>
<evidence type="ECO:0000256" key="1">
    <source>
        <dbReference type="ARBA" id="ARBA00023159"/>
    </source>
</evidence>
<accession>A0A380W3G7</accession>
<protein>
    <recommendedName>
        <fullName evidence="2">Ada DNA repair metal-binding domain-containing protein</fullName>
    </recommendedName>
</protein>
<dbReference type="GO" id="GO:0008168">
    <property type="term" value="F:methyltransferase activity"/>
    <property type="evidence" value="ECO:0007669"/>
    <property type="project" value="InterPro"/>
</dbReference>
<dbReference type="GO" id="GO:0006281">
    <property type="term" value="P:DNA repair"/>
    <property type="evidence" value="ECO:0007669"/>
    <property type="project" value="InterPro"/>
</dbReference>
<proteinExistence type="predicted"/>
<dbReference type="Gene3D" id="3.40.10.10">
    <property type="entry name" value="DNA Methylphosphotriester Repair Domain"/>
    <property type="match status" value="1"/>
</dbReference>
<dbReference type="SUPFAM" id="SSF57884">
    <property type="entry name" value="Ada DNA repair protein, N-terminal domain (N-Ada 10)"/>
    <property type="match status" value="1"/>
</dbReference>
<reference evidence="3 4" key="1">
    <citation type="submission" date="2018-06" db="EMBL/GenBank/DDBJ databases">
        <authorList>
            <consortium name="Pathogen Informatics"/>
            <person name="Doyle S."/>
        </authorList>
    </citation>
    <scope>NUCLEOTIDE SEQUENCE [LARGE SCALE GENOMIC DNA]</scope>
    <source>
        <strain evidence="3 4">NCTC12722</strain>
    </source>
</reference>
<dbReference type="Proteomes" id="UP000254343">
    <property type="component" value="Unassembled WGS sequence"/>
</dbReference>
<sequence length="94" mass="10461">MSSRTETGGKTYRLLGSDGAFYHSTTPGQFGGHARQRIYGSLDCRAAARALAKGDTYRRHRVFFADEANAIGAGYRPCAVCLPTQYRVWRARTR</sequence>
<dbReference type="RefSeq" id="WP_002718175.1">
    <property type="nucleotide sequence ID" value="NZ_UFSI01000001.1"/>
</dbReference>
<dbReference type="GO" id="GO:0006355">
    <property type="term" value="P:regulation of DNA-templated transcription"/>
    <property type="evidence" value="ECO:0007669"/>
    <property type="project" value="InterPro"/>
</dbReference>
<dbReference type="GO" id="GO:0008270">
    <property type="term" value="F:zinc ion binding"/>
    <property type="evidence" value="ECO:0007669"/>
    <property type="project" value="InterPro"/>
</dbReference>
<dbReference type="Pfam" id="PF02805">
    <property type="entry name" value="Ada_Zn_binding"/>
    <property type="match status" value="1"/>
</dbReference>
<keyword evidence="1" id="KW-0010">Activator</keyword>
<evidence type="ECO:0000259" key="2">
    <source>
        <dbReference type="Pfam" id="PF02805"/>
    </source>
</evidence>
<feature type="domain" description="Ada DNA repair metal-binding" evidence="2">
    <location>
        <begin position="32"/>
        <end position="83"/>
    </location>
</feature>
<dbReference type="GO" id="GO:0003677">
    <property type="term" value="F:DNA binding"/>
    <property type="evidence" value="ECO:0007669"/>
    <property type="project" value="InterPro"/>
</dbReference>
<evidence type="ECO:0000313" key="4">
    <source>
        <dbReference type="Proteomes" id="UP000254343"/>
    </source>
</evidence>
<dbReference type="AlphaFoldDB" id="A0A380W3G7"/>
<dbReference type="EMBL" id="UIGB01000001">
    <property type="protein sequence ID" value="SUU83396.1"/>
    <property type="molecule type" value="Genomic_DNA"/>
</dbReference>
<gene>
    <name evidence="3" type="ORF">NCTC12722_00561</name>
</gene>